<reference evidence="1" key="1">
    <citation type="submission" date="2019-08" db="EMBL/GenBank/DDBJ databases">
        <authorList>
            <person name="Kucharzyk K."/>
            <person name="Murdoch R.W."/>
            <person name="Higgins S."/>
            <person name="Loffler F."/>
        </authorList>
    </citation>
    <scope>NUCLEOTIDE SEQUENCE</scope>
</reference>
<proteinExistence type="predicted"/>
<evidence type="ECO:0000313" key="1">
    <source>
        <dbReference type="EMBL" id="MPL75096.1"/>
    </source>
</evidence>
<protein>
    <submittedName>
        <fullName evidence="1">Uncharacterized protein</fullName>
    </submittedName>
</protein>
<organism evidence="1">
    <name type="scientific">bioreactor metagenome</name>
    <dbReference type="NCBI Taxonomy" id="1076179"/>
    <lineage>
        <taxon>unclassified sequences</taxon>
        <taxon>metagenomes</taxon>
        <taxon>ecological metagenomes</taxon>
    </lineage>
</organism>
<comment type="caution">
    <text evidence="1">The sequence shown here is derived from an EMBL/GenBank/DDBJ whole genome shotgun (WGS) entry which is preliminary data.</text>
</comment>
<sequence length="79" mass="9089">MQYTPIACIISFVLSQIKLPCYFRLVKEVNVLAKENIYENQIVSYSPTYESDFAPQLPDEQVSSAQSIRQTKIDRTQLS</sequence>
<name>A0A644U816_9ZZZZ</name>
<gene>
    <name evidence="1" type="ORF">SDC9_20917</name>
</gene>
<dbReference type="EMBL" id="VSSQ01000085">
    <property type="protein sequence ID" value="MPL75096.1"/>
    <property type="molecule type" value="Genomic_DNA"/>
</dbReference>
<accession>A0A644U816</accession>
<dbReference type="AlphaFoldDB" id="A0A644U816"/>